<dbReference type="EMBL" id="VNFE01000008">
    <property type="protein sequence ID" value="TVU87592.1"/>
    <property type="molecule type" value="Genomic_DNA"/>
</dbReference>
<dbReference type="SUPFAM" id="SSF51182">
    <property type="entry name" value="RmlC-like cupins"/>
    <property type="match status" value="1"/>
</dbReference>
<evidence type="ECO:0000256" key="1">
    <source>
        <dbReference type="ARBA" id="ARBA00001298"/>
    </source>
</evidence>
<dbReference type="PANTHER" id="PTHR21047">
    <property type="entry name" value="DTDP-6-DEOXY-D-GLUCOSE-3,5 EPIMERASE"/>
    <property type="match status" value="1"/>
</dbReference>
<dbReference type="SUPFAM" id="SSF52540">
    <property type="entry name" value="P-loop containing nucleoside triphosphate hydrolases"/>
    <property type="match status" value="1"/>
</dbReference>
<dbReference type="GO" id="GO:0000271">
    <property type="term" value="P:polysaccharide biosynthetic process"/>
    <property type="evidence" value="ECO:0007669"/>
    <property type="project" value="TreeGrafter"/>
</dbReference>
<evidence type="ECO:0000256" key="7">
    <source>
        <dbReference type="ARBA" id="ARBA00033311"/>
    </source>
</evidence>
<dbReference type="InterPro" id="IPR000888">
    <property type="entry name" value="RmlC-like"/>
</dbReference>
<dbReference type="GO" id="GO:0008830">
    <property type="term" value="F:dTDP-4-dehydrorhamnose 3,5-epimerase activity"/>
    <property type="evidence" value="ECO:0007669"/>
    <property type="project" value="UniProtKB-EC"/>
</dbReference>
<dbReference type="InterPro" id="IPR014556">
    <property type="entry name" value="UCP029407"/>
</dbReference>
<evidence type="ECO:0000313" key="11">
    <source>
        <dbReference type="EMBL" id="TVU87592.1"/>
    </source>
</evidence>
<reference evidence="11 12" key="1">
    <citation type="submission" date="2019-07" db="EMBL/GenBank/DDBJ databases">
        <title>Diversity of Bacteria from Kongsfjorden, Arctic.</title>
        <authorList>
            <person name="Yu Y."/>
        </authorList>
    </citation>
    <scope>NUCLEOTIDE SEQUENCE [LARGE SCALE GENOMIC DNA]</scope>
    <source>
        <strain evidence="11 12">SM1922</strain>
    </source>
</reference>
<sequence length="625" mass="72279">MPLGFAHAFNVTSDETEFQYKCTDYYNPGDEVSILWNASNLAIDWPLVEGKSRVCQRKMPRTVAVETRPNLHKRMSAKGRTMKTCVLVLGMHRSGTSAVTGVLEKLGTALPQELMPPQIHNPKGYFEGVRVMGLNDQFLEGLNSNWDDTRFSVAIPDSLVDKHLDAVKEFIKKDFTYNKIFAIKDPRICITFPLWERALKELEIDLKVILPYRNPFEVARSLKSRNDFSTEKSLLMWVKHILYAEKYSRPYSRLFLSFNGLLANAEKEVVKIADFVGIEPEPSAVGEVRSNFLEKELKHHNLDLKNVAEEIPYFIKKLLSFVEKDSFKEVTTVEFDTIFNEVSSLYQLMHTHDVQFQSDISRALHAQRDQARARAQSLEQQLSEQQHANEQFSQSREELLRQLETEKVQLEQTRAEQVEKSQAKIKSLENEKAELAGVREQLDSEMSNLVDALEAVKKDKQTQKASDADRIYALEQQLNKQHHVNEQALQSKEEQLRQLKAEKAQLEQTRAGQVEQGQAKIKALEDEKAELTAVREQLEVKMAQMEYTRADREEEYKIKIKELEDEKARLVQDRDKLAQEVKSLTESIDQVVNDLSCIKESKSWIYTKPIRNLHKVFFKTELERQ</sequence>
<dbReference type="GO" id="GO:0005829">
    <property type="term" value="C:cytosol"/>
    <property type="evidence" value="ECO:0007669"/>
    <property type="project" value="TreeGrafter"/>
</dbReference>
<comment type="catalytic activity">
    <reaction evidence="1">
        <text>dTDP-4-dehydro-6-deoxy-alpha-D-glucose = dTDP-4-dehydro-beta-L-rhamnose</text>
        <dbReference type="Rhea" id="RHEA:16969"/>
        <dbReference type="ChEBI" id="CHEBI:57649"/>
        <dbReference type="ChEBI" id="CHEBI:62830"/>
        <dbReference type="EC" id="5.1.3.13"/>
    </reaction>
</comment>
<evidence type="ECO:0000256" key="9">
    <source>
        <dbReference type="SAM" id="MobiDB-lite"/>
    </source>
</evidence>
<dbReference type="Pfam" id="PF00685">
    <property type="entry name" value="Sulfotransfer_1"/>
    <property type="match status" value="1"/>
</dbReference>
<evidence type="ECO:0000256" key="8">
    <source>
        <dbReference type="PIRSR" id="PIRSR600888-3"/>
    </source>
</evidence>
<evidence type="ECO:0000259" key="10">
    <source>
        <dbReference type="Pfam" id="PF00685"/>
    </source>
</evidence>
<name>A0A558J202_9GAMM</name>
<dbReference type="PANTHER" id="PTHR21047:SF2">
    <property type="entry name" value="THYMIDINE DIPHOSPHO-4-KETO-RHAMNOSE 3,5-EPIMERASE"/>
    <property type="match status" value="1"/>
</dbReference>
<evidence type="ECO:0000256" key="3">
    <source>
        <dbReference type="ARBA" id="ARBA00012098"/>
    </source>
</evidence>
<dbReference type="InterPro" id="IPR027417">
    <property type="entry name" value="P-loop_NTPase"/>
</dbReference>
<evidence type="ECO:0000256" key="4">
    <source>
        <dbReference type="ARBA" id="ARBA00019595"/>
    </source>
</evidence>
<accession>A0A558J202</accession>
<gene>
    <name evidence="11" type="ORF">FQP89_20815</name>
</gene>
<dbReference type="Gene3D" id="3.40.50.300">
    <property type="entry name" value="P-loop containing nucleotide triphosphate hydrolases"/>
    <property type="match status" value="1"/>
</dbReference>
<dbReference type="InterPro" id="IPR000863">
    <property type="entry name" value="Sulfotransferase_dom"/>
</dbReference>
<dbReference type="GO" id="GO:0019305">
    <property type="term" value="P:dTDP-rhamnose biosynthetic process"/>
    <property type="evidence" value="ECO:0007669"/>
    <property type="project" value="TreeGrafter"/>
</dbReference>
<dbReference type="Proteomes" id="UP000317288">
    <property type="component" value="Unassembled WGS sequence"/>
</dbReference>
<evidence type="ECO:0000256" key="2">
    <source>
        <dbReference type="ARBA" id="ARBA00001997"/>
    </source>
</evidence>
<dbReference type="AlphaFoldDB" id="A0A558J202"/>
<feature type="domain" description="Sulfotransferase" evidence="10">
    <location>
        <begin position="85"/>
        <end position="341"/>
    </location>
</feature>
<dbReference type="EC" id="5.1.3.13" evidence="3"/>
<dbReference type="InterPro" id="IPR014710">
    <property type="entry name" value="RmlC-like_jellyroll"/>
</dbReference>
<feature type="compositionally biased region" description="Low complexity" evidence="9">
    <location>
        <begin position="373"/>
        <end position="386"/>
    </location>
</feature>
<dbReference type="Gene3D" id="2.60.120.10">
    <property type="entry name" value="Jelly Rolls"/>
    <property type="match status" value="1"/>
</dbReference>
<dbReference type="Pfam" id="PF00908">
    <property type="entry name" value="dTDP_sugar_isom"/>
    <property type="match status" value="1"/>
</dbReference>
<proteinExistence type="predicted"/>
<dbReference type="PIRSF" id="PIRSF029407">
    <property type="entry name" value="UCP029407"/>
    <property type="match status" value="1"/>
</dbReference>
<dbReference type="GO" id="GO:0008146">
    <property type="term" value="F:sulfotransferase activity"/>
    <property type="evidence" value="ECO:0007669"/>
    <property type="project" value="InterPro"/>
</dbReference>
<dbReference type="InterPro" id="IPR011051">
    <property type="entry name" value="RmlC_Cupin_sf"/>
</dbReference>
<evidence type="ECO:0000256" key="6">
    <source>
        <dbReference type="ARBA" id="ARBA00031424"/>
    </source>
</evidence>
<evidence type="ECO:0000256" key="5">
    <source>
        <dbReference type="ARBA" id="ARBA00029758"/>
    </source>
</evidence>
<comment type="function">
    <text evidence="2">Catalyzes the epimerization of the C3' and C5'positions of dTDP-6-deoxy-D-xylo-4-hexulose, forming dTDP-6-deoxy-L-lyxo-4-hexulose.</text>
</comment>
<comment type="caution">
    <text evidence="11">The sequence shown here is derived from an EMBL/GenBank/DDBJ whole genome shotgun (WGS) entry which is preliminary data.</text>
</comment>
<protein>
    <recommendedName>
        <fullName evidence="4">dTDP-4-dehydrorhamnose 3,5-epimerase</fullName>
        <ecNumber evidence="3">5.1.3.13</ecNumber>
    </recommendedName>
    <alternativeName>
        <fullName evidence="6">Thymidine diphospho-4-keto-rhamnose 3,5-epimerase</fullName>
    </alternativeName>
    <alternativeName>
        <fullName evidence="5">dTDP-4-keto-6-deoxyglucose 3,5-epimerase</fullName>
    </alternativeName>
    <alternativeName>
        <fullName evidence="7">dTDP-6-deoxy-D-xylo-4-hexulose 3,5-epimerase</fullName>
    </alternativeName>
</protein>
<feature type="region of interest" description="Disordered" evidence="9">
    <location>
        <begin position="367"/>
        <end position="394"/>
    </location>
</feature>
<organism evidence="11 12">
    <name type="scientific">Vreelandella titanicae</name>
    <dbReference type="NCBI Taxonomy" id="664683"/>
    <lineage>
        <taxon>Bacteria</taxon>
        <taxon>Pseudomonadati</taxon>
        <taxon>Pseudomonadota</taxon>
        <taxon>Gammaproteobacteria</taxon>
        <taxon>Oceanospirillales</taxon>
        <taxon>Halomonadaceae</taxon>
        <taxon>Vreelandella</taxon>
    </lineage>
</organism>
<evidence type="ECO:0000313" key="12">
    <source>
        <dbReference type="Proteomes" id="UP000317288"/>
    </source>
</evidence>
<feature type="site" description="Participates in a stacking interaction with the thymidine ring of dTDP-4-oxo-6-deoxyglucose" evidence="8">
    <location>
        <position position="26"/>
    </location>
</feature>